<feature type="region of interest" description="Disordered" evidence="1">
    <location>
        <begin position="99"/>
        <end position="119"/>
    </location>
</feature>
<feature type="region of interest" description="Disordered" evidence="1">
    <location>
        <begin position="1"/>
        <end position="26"/>
    </location>
</feature>
<reference evidence="2" key="1">
    <citation type="submission" date="2013-12" db="EMBL/GenBank/DDBJ databases">
        <title>The Genome Sequence of Aphanomyces invadans NJM9701.</title>
        <authorList>
            <consortium name="The Broad Institute Genomics Platform"/>
            <person name="Russ C."/>
            <person name="Tyler B."/>
            <person name="van West P."/>
            <person name="Dieguez-Uribeondo J."/>
            <person name="Young S.K."/>
            <person name="Zeng Q."/>
            <person name="Gargeya S."/>
            <person name="Fitzgerald M."/>
            <person name="Abouelleil A."/>
            <person name="Alvarado L."/>
            <person name="Chapman S.B."/>
            <person name="Gainer-Dewar J."/>
            <person name="Goldberg J."/>
            <person name="Griggs A."/>
            <person name="Gujja S."/>
            <person name="Hansen M."/>
            <person name="Howarth C."/>
            <person name="Imamovic A."/>
            <person name="Ireland A."/>
            <person name="Larimer J."/>
            <person name="McCowan C."/>
            <person name="Murphy C."/>
            <person name="Pearson M."/>
            <person name="Poon T.W."/>
            <person name="Priest M."/>
            <person name="Roberts A."/>
            <person name="Saif S."/>
            <person name="Shea T."/>
            <person name="Sykes S."/>
            <person name="Wortman J."/>
            <person name="Nusbaum C."/>
            <person name="Birren B."/>
        </authorList>
    </citation>
    <scope>NUCLEOTIDE SEQUENCE [LARGE SCALE GENOMIC DNA]</scope>
    <source>
        <strain evidence="2">NJM9701</strain>
    </source>
</reference>
<organism evidence="2">
    <name type="scientific">Aphanomyces invadans</name>
    <dbReference type="NCBI Taxonomy" id="157072"/>
    <lineage>
        <taxon>Eukaryota</taxon>
        <taxon>Sar</taxon>
        <taxon>Stramenopiles</taxon>
        <taxon>Oomycota</taxon>
        <taxon>Saprolegniomycetes</taxon>
        <taxon>Saprolegniales</taxon>
        <taxon>Verrucalvaceae</taxon>
        <taxon>Aphanomyces</taxon>
    </lineage>
</organism>
<gene>
    <name evidence="2" type="ORF">H310_03363</name>
</gene>
<dbReference type="EMBL" id="KI913956">
    <property type="protein sequence ID" value="ETW05635.1"/>
    <property type="molecule type" value="Genomic_DNA"/>
</dbReference>
<dbReference type="RefSeq" id="XP_008865413.1">
    <property type="nucleotide sequence ID" value="XM_008867191.1"/>
</dbReference>
<evidence type="ECO:0000313" key="2">
    <source>
        <dbReference type="EMBL" id="ETW05636.1"/>
    </source>
</evidence>
<sequence>MGFPANNMESRGSHPRQCHDPRRPCMPPMKPRMILCNGRGDVNAAENSDHGQKNMPTQLNTSVCSTWKQVPRMYSWNQSSSMNRQGRSVETPHAVVRHLPKGPHRGLERHGVHNPITSREDGSMVKAHYINLIWRSRMALAVSSSSIIVTSVLRRACTLLTNSSRGMSFAPSFSL</sequence>
<name>A0A024UGT1_9STRA</name>
<dbReference type="VEuPathDB" id="FungiDB:H310_03363"/>
<dbReference type="GeneID" id="20080413"/>
<dbReference type="AlphaFoldDB" id="A0A024UGT1"/>
<proteinExistence type="predicted"/>
<dbReference type="RefSeq" id="XP_008865412.1">
    <property type="nucleotide sequence ID" value="XM_008867190.1"/>
</dbReference>
<dbReference type="EMBL" id="KI913956">
    <property type="protein sequence ID" value="ETW05636.1"/>
    <property type="molecule type" value="Genomic_DNA"/>
</dbReference>
<protein>
    <submittedName>
        <fullName evidence="2">Uncharacterized protein</fullName>
    </submittedName>
</protein>
<evidence type="ECO:0000256" key="1">
    <source>
        <dbReference type="SAM" id="MobiDB-lite"/>
    </source>
</evidence>
<dbReference type="RefSeq" id="XP_008865414.1">
    <property type="nucleotide sequence ID" value="XM_008867192.1"/>
</dbReference>
<accession>A0A024UGT1</accession>
<dbReference type="EMBL" id="KI913956">
    <property type="protein sequence ID" value="ETW05637.1"/>
    <property type="molecule type" value="Genomic_DNA"/>
</dbReference>